<dbReference type="AlphaFoldDB" id="A0A6C0IHL0"/>
<sequence length="277" mass="31091">MSFFNSIGDWFQTTLLKLTFDPAGDALKQVYRATFQTNVNGLNSTVSNIGGGLGGFILSTPGISDATRNAYSNLNAASEKTLADASSMTPDQVAAANEALTRQHNDIAAQANKEAAEAAAKAEEERRTPIEELQSLRFNRFLKKVFDNSTYILIFFIVLALAFLGSSLAANAAINQKLPFKIYYMIYGFILFPISIIFGIKHFFEGKQLFYSIWAPLISKNTTHPFWKWAKFIFFFWVCLSDECGLSSEVRKPLVVREQRTEIIRQPTQLQEARPLQ</sequence>
<protein>
    <submittedName>
        <fullName evidence="2">Uncharacterized protein</fullName>
    </submittedName>
</protein>
<accession>A0A6C0IHL0</accession>
<keyword evidence="1" id="KW-0812">Transmembrane</keyword>
<reference evidence="2" key="1">
    <citation type="journal article" date="2020" name="Nature">
        <title>Giant virus diversity and host interactions through global metagenomics.</title>
        <authorList>
            <person name="Schulz F."/>
            <person name="Roux S."/>
            <person name="Paez-Espino D."/>
            <person name="Jungbluth S."/>
            <person name="Walsh D.A."/>
            <person name="Denef V.J."/>
            <person name="McMahon K.D."/>
            <person name="Konstantinidis K.T."/>
            <person name="Eloe-Fadrosh E.A."/>
            <person name="Kyrpides N.C."/>
            <person name="Woyke T."/>
        </authorList>
    </citation>
    <scope>NUCLEOTIDE SEQUENCE</scope>
    <source>
        <strain evidence="2">GVMAG-M-3300023184-77</strain>
    </source>
</reference>
<feature type="transmembrane region" description="Helical" evidence="1">
    <location>
        <begin position="182"/>
        <end position="200"/>
    </location>
</feature>
<evidence type="ECO:0000313" key="2">
    <source>
        <dbReference type="EMBL" id="QHT91407.1"/>
    </source>
</evidence>
<dbReference type="EMBL" id="MN740165">
    <property type="protein sequence ID" value="QHT91407.1"/>
    <property type="molecule type" value="Genomic_DNA"/>
</dbReference>
<organism evidence="2">
    <name type="scientific">viral metagenome</name>
    <dbReference type="NCBI Taxonomy" id="1070528"/>
    <lineage>
        <taxon>unclassified sequences</taxon>
        <taxon>metagenomes</taxon>
        <taxon>organismal metagenomes</taxon>
    </lineage>
</organism>
<keyword evidence="1" id="KW-1133">Transmembrane helix</keyword>
<feature type="transmembrane region" description="Helical" evidence="1">
    <location>
        <begin position="150"/>
        <end position="170"/>
    </location>
</feature>
<keyword evidence="1" id="KW-0472">Membrane</keyword>
<name>A0A6C0IHL0_9ZZZZ</name>
<evidence type="ECO:0000256" key="1">
    <source>
        <dbReference type="SAM" id="Phobius"/>
    </source>
</evidence>
<proteinExistence type="predicted"/>